<evidence type="ECO:0000313" key="3">
    <source>
        <dbReference type="Proteomes" id="UP000664169"/>
    </source>
</evidence>
<protein>
    <submittedName>
        <fullName evidence="2">Uncharacterized protein</fullName>
    </submittedName>
</protein>
<feature type="compositionally biased region" description="Pro residues" evidence="1">
    <location>
        <begin position="97"/>
        <end position="108"/>
    </location>
</feature>
<feature type="compositionally biased region" description="Pro residues" evidence="1">
    <location>
        <begin position="75"/>
        <end position="85"/>
    </location>
</feature>
<evidence type="ECO:0000313" key="2">
    <source>
        <dbReference type="EMBL" id="CAF9921744.1"/>
    </source>
</evidence>
<proteinExistence type="predicted"/>
<gene>
    <name evidence="2" type="ORF">GOMPHAMPRED_002380</name>
</gene>
<name>A0A8H3IQ07_9LECA</name>
<dbReference type="AlphaFoldDB" id="A0A8H3IQ07"/>
<organism evidence="2 3">
    <name type="scientific">Gomphillus americanus</name>
    <dbReference type="NCBI Taxonomy" id="1940652"/>
    <lineage>
        <taxon>Eukaryota</taxon>
        <taxon>Fungi</taxon>
        <taxon>Dikarya</taxon>
        <taxon>Ascomycota</taxon>
        <taxon>Pezizomycotina</taxon>
        <taxon>Lecanoromycetes</taxon>
        <taxon>OSLEUM clade</taxon>
        <taxon>Ostropomycetidae</taxon>
        <taxon>Ostropales</taxon>
        <taxon>Graphidaceae</taxon>
        <taxon>Gomphilloideae</taxon>
        <taxon>Gomphillus</taxon>
    </lineage>
</organism>
<feature type="region of interest" description="Disordered" evidence="1">
    <location>
        <begin position="65"/>
        <end position="108"/>
    </location>
</feature>
<evidence type="ECO:0000256" key="1">
    <source>
        <dbReference type="SAM" id="MobiDB-lite"/>
    </source>
</evidence>
<dbReference type="Proteomes" id="UP000664169">
    <property type="component" value="Unassembled WGS sequence"/>
</dbReference>
<comment type="caution">
    <text evidence="2">The sequence shown here is derived from an EMBL/GenBank/DDBJ whole genome shotgun (WGS) entry which is preliminary data.</text>
</comment>
<accession>A0A8H3IQ07</accession>
<dbReference type="EMBL" id="CAJPDQ010000017">
    <property type="protein sequence ID" value="CAF9921744.1"/>
    <property type="molecule type" value="Genomic_DNA"/>
</dbReference>
<reference evidence="2" key="1">
    <citation type="submission" date="2021-03" db="EMBL/GenBank/DDBJ databases">
        <authorList>
            <person name="Tagirdzhanova G."/>
        </authorList>
    </citation>
    <scope>NUCLEOTIDE SEQUENCE</scope>
</reference>
<sequence length="108" mass="11110">MLGTNPTTPVYDLMATVAAAAALGLVDTTGTVGPPTLPRPPALLEAGVGEEKLKEEEGEGVVVGKTKVSELPLAEPVPPEPTPPPEPDEEELEGEAPPLPPDPLSQPY</sequence>
<feature type="compositionally biased region" description="Low complexity" evidence="1">
    <location>
        <begin position="65"/>
        <end position="74"/>
    </location>
</feature>
<keyword evidence="3" id="KW-1185">Reference proteome</keyword>